<dbReference type="EMBL" id="QNRT01000008">
    <property type="protein sequence ID" value="RBP48360.1"/>
    <property type="molecule type" value="Genomic_DNA"/>
</dbReference>
<keyword evidence="3" id="KW-1185">Reference proteome</keyword>
<name>A0A395JI11_9GAMM</name>
<gene>
    <name evidence="2" type="ORF">DFR28_10889</name>
</gene>
<sequence>MGKLENLDEVSAAVLPAKVLVLLSKYAQTMRKHTGLVIKISSMNVFKHVHNTHKLTQHPEVTALHKALLNEVSQHLADGTMQTVSQRLSANPKARKSANSSKHTLDRQSLLLQDNTQRSGEHSMSQHLD</sequence>
<feature type="compositionally biased region" description="Polar residues" evidence="1">
    <location>
        <begin position="110"/>
        <end position="129"/>
    </location>
</feature>
<dbReference type="Proteomes" id="UP000253083">
    <property type="component" value="Unassembled WGS sequence"/>
</dbReference>
<evidence type="ECO:0000313" key="3">
    <source>
        <dbReference type="Proteomes" id="UP000253083"/>
    </source>
</evidence>
<comment type="caution">
    <text evidence="2">The sequence shown here is derived from an EMBL/GenBank/DDBJ whole genome shotgun (WGS) entry which is preliminary data.</text>
</comment>
<dbReference type="AlphaFoldDB" id="A0A395JI11"/>
<evidence type="ECO:0000256" key="1">
    <source>
        <dbReference type="SAM" id="MobiDB-lite"/>
    </source>
</evidence>
<proteinExistence type="predicted"/>
<feature type="region of interest" description="Disordered" evidence="1">
    <location>
        <begin position="84"/>
        <end position="129"/>
    </location>
</feature>
<reference evidence="2 3" key="1">
    <citation type="submission" date="2018-06" db="EMBL/GenBank/DDBJ databases">
        <title>Genomic Encyclopedia of Type Strains, Phase IV (KMG-IV): sequencing the most valuable type-strain genomes for metagenomic binning, comparative biology and taxonomic classification.</title>
        <authorList>
            <person name="Goeker M."/>
        </authorList>
    </citation>
    <scope>NUCLEOTIDE SEQUENCE [LARGE SCALE GENOMIC DNA]</scope>
    <source>
        <strain evidence="2 3">DSM 24032</strain>
    </source>
</reference>
<protein>
    <submittedName>
        <fullName evidence="2">Uncharacterized protein</fullName>
    </submittedName>
</protein>
<dbReference type="InParanoid" id="A0A395JI11"/>
<evidence type="ECO:0000313" key="2">
    <source>
        <dbReference type="EMBL" id="RBP48360.1"/>
    </source>
</evidence>
<organism evidence="2 3">
    <name type="scientific">Arenicella xantha</name>
    <dbReference type="NCBI Taxonomy" id="644221"/>
    <lineage>
        <taxon>Bacteria</taxon>
        <taxon>Pseudomonadati</taxon>
        <taxon>Pseudomonadota</taxon>
        <taxon>Gammaproteobacteria</taxon>
        <taxon>Arenicellales</taxon>
        <taxon>Arenicellaceae</taxon>
        <taxon>Arenicella</taxon>
    </lineage>
</organism>
<accession>A0A395JI11</accession>